<dbReference type="Proteomes" id="UP001596072">
    <property type="component" value="Unassembled WGS sequence"/>
</dbReference>
<reference evidence="9" key="1">
    <citation type="journal article" date="2019" name="Int. J. Syst. Evol. Microbiol.">
        <title>The Global Catalogue of Microorganisms (GCM) 10K type strain sequencing project: providing services to taxonomists for standard genome sequencing and annotation.</title>
        <authorList>
            <consortium name="The Broad Institute Genomics Platform"/>
            <consortium name="The Broad Institute Genome Sequencing Center for Infectious Disease"/>
            <person name="Wu L."/>
            <person name="Ma J."/>
        </authorList>
    </citation>
    <scope>NUCLEOTIDE SEQUENCE [LARGE SCALE GENOMIC DNA]</scope>
    <source>
        <strain evidence="9">YIM 94188</strain>
    </source>
</reference>
<evidence type="ECO:0000256" key="3">
    <source>
        <dbReference type="ARBA" id="ARBA00023082"/>
    </source>
</evidence>
<dbReference type="InterPro" id="IPR039425">
    <property type="entry name" value="RNA_pol_sigma-70-like"/>
</dbReference>
<keyword evidence="9" id="KW-1185">Reference proteome</keyword>
<keyword evidence="2" id="KW-0805">Transcription regulation</keyword>
<dbReference type="EMBL" id="JBHSNS010000008">
    <property type="protein sequence ID" value="MFC5730323.1"/>
    <property type="molecule type" value="Genomic_DNA"/>
</dbReference>
<dbReference type="Gene3D" id="1.10.1740.10">
    <property type="match status" value="1"/>
</dbReference>
<proteinExistence type="inferred from homology"/>
<dbReference type="PANTHER" id="PTHR43133:SF8">
    <property type="entry name" value="RNA POLYMERASE SIGMA FACTOR HI_1459-RELATED"/>
    <property type="match status" value="1"/>
</dbReference>
<dbReference type="InterPro" id="IPR014284">
    <property type="entry name" value="RNA_pol_sigma-70_dom"/>
</dbReference>
<evidence type="ECO:0000259" key="6">
    <source>
        <dbReference type="Pfam" id="PF04542"/>
    </source>
</evidence>
<feature type="domain" description="RNA polymerase sigma factor 70 region 4 type 2" evidence="7">
    <location>
        <begin position="126"/>
        <end position="172"/>
    </location>
</feature>
<evidence type="ECO:0000256" key="5">
    <source>
        <dbReference type="ARBA" id="ARBA00023163"/>
    </source>
</evidence>
<keyword evidence="3" id="KW-0731">Sigma factor</keyword>
<dbReference type="CDD" id="cd06171">
    <property type="entry name" value="Sigma70_r4"/>
    <property type="match status" value="1"/>
</dbReference>
<dbReference type="InterPro" id="IPR013324">
    <property type="entry name" value="RNA_pol_sigma_r3/r4-like"/>
</dbReference>
<organism evidence="8 9">
    <name type="scientific">Nocardioides vastitatis</name>
    <dbReference type="NCBI Taxonomy" id="2568655"/>
    <lineage>
        <taxon>Bacteria</taxon>
        <taxon>Bacillati</taxon>
        <taxon>Actinomycetota</taxon>
        <taxon>Actinomycetes</taxon>
        <taxon>Propionibacteriales</taxon>
        <taxon>Nocardioidaceae</taxon>
        <taxon>Nocardioides</taxon>
    </lineage>
</organism>
<dbReference type="InterPro" id="IPR036388">
    <property type="entry name" value="WH-like_DNA-bd_sf"/>
</dbReference>
<comment type="similarity">
    <text evidence="1">Belongs to the sigma-70 factor family. ECF subfamily.</text>
</comment>
<name>A0ABW0ZMP6_9ACTN</name>
<dbReference type="SUPFAM" id="SSF88659">
    <property type="entry name" value="Sigma3 and sigma4 domains of RNA polymerase sigma factors"/>
    <property type="match status" value="1"/>
</dbReference>
<dbReference type="Pfam" id="PF04542">
    <property type="entry name" value="Sigma70_r2"/>
    <property type="match status" value="1"/>
</dbReference>
<dbReference type="InterPro" id="IPR007627">
    <property type="entry name" value="RNA_pol_sigma70_r2"/>
</dbReference>
<dbReference type="InterPro" id="IPR013249">
    <property type="entry name" value="RNA_pol_sigma70_r4_t2"/>
</dbReference>
<keyword evidence="4" id="KW-0238">DNA-binding</keyword>
<evidence type="ECO:0000313" key="9">
    <source>
        <dbReference type="Proteomes" id="UP001596072"/>
    </source>
</evidence>
<comment type="caution">
    <text evidence="8">The sequence shown here is derived from an EMBL/GenBank/DDBJ whole genome shotgun (WGS) entry which is preliminary data.</text>
</comment>
<dbReference type="NCBIfam" id="TIGR02937">
    <property type="entry name" value="sigma70-ECF"/>
    <property type="match status" value="1"/>
</dbReference>
<evidence type="ECO:0000259" key="7">
    <source>
        <dbReference type="Pfam" id="PF08281"/>
    </source>
</evidence>
<evidence type="ECO:0000256" key="2">
    <source>
        <dbReference type="ARBA" id="ARBA00023015"/>
    </source>
</evidence>
<gene>
    <name evidence="8" type="ORF">ACFPQB_15475</name>
</gene>
<dbReference type="RefSeq" id="WP_136433005.1">
    <property type="nucleotide sequence ID" value="NZ_JBHSNS010000008.1"/>
</dbReference>
<keyword evidence="5" id="KW-0804">Transcription</keyword>
<accession>A0ABW0ZMP6</accession>
<protein>
    <submittedName>
        <fullName evidence="8">RNA polymerase sigma factor</fullName>
    </submittedName>
</protein>
<evidence type="ECO:0000313" key="8">
    <source>
        <dbReference type="EMBL" id="MFC5730323.1"/>
    </source>
</evidence>
<sequence>MLHPAPLDDADLLTRARSGDDSAVAALYEIYRGPALRLAQVLAGPDEAADLLSDVFVRIVARFRAGAGPSSNFRGYLFTAIRNRHRDLRRRSGHEDPVSHQPWLLEDITPPVDEIPEDFCEDHAAAALATLPDAWRRVLWLIEVEELHVREVADRLGLNPAAVASLAYRAREGLRTAYLEQLVRCVAATSSECGWVRERLGRYVRAGLSTRAACRIASHLEACVVCARSCTDLQRVNSRFHFCRRMASQSAQAPAS</sequence>
<evidence type="ECO:0000256" key="4">
    <source>
        <dbReference type="ARBA" id="ARBA00023125"/>
    </source>
</evidence>
<dbReference type="SUPFAM" id="SSF88946">
    <property type="entry name" value="Sigma2 domain of RNA polymerase sigma factors"/>
    <property type="match status" value="1"/>
</dbReference>
<dbReference type="InterPro" id="IPR013325">
    <property type="entry name" value="RNA_pol_sigma_r2"/>
</dbReference>
<dbReference type="Pfam" id="PF08281">
    <property type="entry name" value="Sigma70_r4_2"/>
    <property type="match status" value="1"/>
</dbReference>
<evidence type="ECO:0000256" key="1">
    <source>
        <dbReference type="ARBA" id="ARBA00010641"/>
    </source>
</evidence>
<dbReference type="Gene3D" id="1.10.10.10">
    <property type="entry name" value="Winged helix-like DNA-binding domain superfamily/Winged helix DNA-binding domain"/>
    <property type="match status" value="1"/>
</dbReference>
<feature type="domain" description="RNA polymerase sigma-70 region 2" evidence="6">
    <location>
        <begin position="27"/>
        <end position="93"/>
    </location>
</feature>
<dbReference type="PANTHER" id="PTHR43133">
    <property type="entry name" value="RNA POLYMERASE ECF-TYPE SIGMA FACTO"/>
    <property type="match status" value="1"/>
</dbReference>